<keyword evidence="2" id="KW-1185">Reference proteome</keyword>
<evidence type="ECO:0000313" key="1">
    <source>
        <dbReference type="EMBL" id="KAJ2962421.1"/>
    </source>
</evidence>
<proteinExistence type="predicted"/>
<reference evidence="1" key="1">
    <citation type="submission" date="2022-08" db="EMBL/GenBank/DDBJ databases">
        <title>Genome Sequence of Lecanicillium fungicola.</title>
        <authorList>
            <person name="Buettner E."/>
        </authorList>
    </citation>
    <scope>NUCLEOTIDE SEQUENCE</scope>
    <source>
        <strain evidence="1">Babe33</strain>
    </source>
</reference>
<evidence type="ECO:0000313" key="2">
    <source>
        <dbReference type="Proteomes" id="UP001143910"/>
    </source>
</evidence>
<gene>
    <name evidence="1" type="ORF">NQ176_g10935</name>
</gene>
<comment type="caution">
    <text evidence="1">The sequence shown here is derived from an EMBL/GenBank/DDBJ whole genome shotgun (WGS) entry which is preliminary data.</text>
</comment>
<accession>A0ACC1MDE2</accession>
<dbReference type="EMBL" id="JANJQO010003284">
    <property type="protein sequence ID" value="KAJ2962421.1"/>
    <property type="molecule type" value="Genomic_DNA"/>
</dbReference>
<name>A0ACC1MDE2_9HYPO</name>
<protein>
    <submittedName>
        <fullName evidence="1">Uncharacterized protein</fullName>
    </submittedName>
</protein>
<sequence length="218" mass="24529">MSTGINQPSYVSMHIEHSTHDDAVKMDPGLEDAIKWTATSMYVGGSDTTVAVLSAFVLAMTMFPEVQKTAQKEIDTIIGSNRLPELQDQERLPYVSAVVKEALRWFLVTPMGAPHLTEDDIHYQGYTILKGAIILAATWWFYNDLQEYHNPLAFESERFLAPRNEVDPAETVFGHGRRVCPGKYIADMSPLLTISRILAIFEIRRAVDKSGMPIKTKR</sequence>
<organism evidence="1 2">
    <name type="scientific">Zarea fungicola</name>
    <dbReference type="NCBI Taxonomy" id="93591"/>
    <lineage>
        <taxon>Eukaryota</taxon>
        <taxon>Fungi</taxon>
        <taxon>Dikarya</taxon>
        <taxon>Ascomycota</taxon>
        <taxon>Pezizomycotina</taxon>
        <taxon>Sordariomycetes</taxon>
        <taxon>Hypocreomycetidae</taxon>
        <taxon>Hypocreales</taxon>
        <taxon>Cordycipitaceae</taxon>
        <taxon>Zarea</taxon>
    </lineage>
</organism>
<dbReference type="Proteomes" id="UP001143910">
    <property type="component" value="Unassembled WGS sequence"/>
</dbReference>